<dbReference type="AlphaFoldDB" id="A0AAD9MSY2"/>
<gene>
    <name evidence="3" type="ORF">LSH36_1032g00003</name>
</gene>
<organism evidence="3 4">
    <name type="scientific">Paralvinella palmiformis</name>
    <dbReference type="NCBI Taxonomy" id="53620"/>
    <lineage>
        <taxon>Eukaryota</taxon>
        <taxon>Metazoa</taxon>
        <taxon>Spiralia</taxon>
        <taxon>Lophotrochozoa</taxon>
        <taxon>Annelida</taxon>
        <taxon>Polychaeta</taxon>
        <taxon>Sedentaria</taxon>
        <taxon>Canalipalpata</taxon>
        <taxon>Terebellida</taxon>
        <taxon>Terebelliformia</taxon>
        <taxon>Alvinellidae</taxon>
        <taxon>Paralvinella</taxon>
    </lineage>
</organism>
<feature type="compositionally biased region" description="Polar residues" evidence="1">
    <location>
        <begin position="728"/>
        <end position="737"/>
    </location>
</feature>
<keyword evidence="2" id="KW-1133">Transmembrane helix</keyword>
<feature type="region of interest" description="Disordered" evidence="1">
    <location>
        <begin position="670"/>
        <end position="739"/>
    </location>
</feature>
<feature type="transmembrane region" description="Helical" evidence="2">
    <location>
        <begin position="16"/>
        <end position="35"/>
    </location>
</feature>
<evidence type="ECO:0000313" key="3">
    <source>
        <dbReference type="EMBL" id="KAK2141849.1"/>
    </source>
</evidence>
<evidence type="ECO:0000256" key="2">
    <source>
        <dbReference type="SAM" id="Phobius"/>
    </source>
</evidence>
<reference evidence="3" key="1">
    <citation type="journal article" date="2023" name="Mol. Biol. Evol.">
        <title>Third-Generation Sequencing Reveals the Adaptive Role of the Epigenome in Three Deep-Sea Polychaetes.</title>
        <authorList>
            <person name="Perez M."/>
            <person name="Aroh O."/>
            <person name="Sun Y."/>
            <person name="Lan Y."/>
            <person name="Juniper S.K."/>
            <person name="Young C.R."/>
            <person name="Angers B."/>
            <person name="Qian P.Y."/>
        </authorList>
    </citation>
    <scope>NUCLEOTIDE SEQUENCE</scope>
    <source>
        <strain evidence="3">P08H-3</strain>
    </source>
</reference>
<feature type="compositionally biased region" description="Basic and acidic residues" evidence="1">
    <location>
        <begin position="675"/>
        <end position="693"/>
    </location>
</feature>
<protein>
    <submittedName>
        <fullName evidence="3">Uncharacterized protein</fullName>
    </submittedName>
</protein>
<evidence type="ECO:0000256" key="1">
    <source>
        <dbReference type="SAM" id="MobiDB-lite"/>
    </source>
</evidence>
<dbReference type="Proteomes" id="UP001208570">
    <property type="component" value="Unassembled WGS sequence"/>
</dbReference>
<comment type="caution">
    <text evidence="3">The sequence shown here is derived from an EMBL/GenBank/DDBJ whole genome shotgun (WGS) entry which is preliminary data.</text>
</comment>
<name>A0AAD9MSY2_9ANNE</name>
<keyword evidence="4" id="KW-1185">Reference proteome</keyword>
<feature type="transmembrane region" description="Helical" evidence="2">
    <location>
        <begin position="429"/>
        <end position="452"/>
    </location>
</feature>
<evidence type="ECO:0000313" key="4">
    <source>
        <dbReference type="Proteomes" id="UP001208570"/>
    </source>
</evidence>
<dbReference type="EMBL" id="JAODUP010001032">
    <property type="protein sequence ID" value="KAK2141849.1"/>
    <property type="molecule type" value="Genomic_DNA"/>
</dbReference>
<keyword evidence="2" id="KW-0472">Membrane</keyword>
<sequence length="762" mass="85905">MKYPSGLYLPYTESTHIKMLVFLMAYLMFGVNSISTKKCSITENRRLSLYAYTGNAFIGRKVETECSSDVGNCKAAFDGSSSPSKVWIPTDNSPSILGTITRILFMGKILCNNSSCDCFLNRKVAIAAENNTQEAYIIKDPFDVRGQGWLRFDFSLMNVTEKVNITFPSSNSQCSPQFIEIELYSTAYNRDVIFIRITVKAAYHVTKPTTIIMNITRQYGETLLRTFYVGKLFKEESSQSFIQMLERENSFQFTGSLVVHEEFIVTIEYFLISKFSIELTQALEHNVTCNSTTVSTVTDNNITSFWTGSKSDNLIFSFNDTIQVKQFLILQKNIATFKLIFSETDCLQVKKAIRKTVKDRYLPPVYNIWYKAGSVDMTYSFDVAGTEEIGITSLKDNLLDIFSASGINLDPSMNIDDNKPSMAQGDEKLLLIGLVGALTSLAVVIAMAITIVCIRRRCANSSCHADNKTDSRSDSTLAQYSINTMTSPHSRIDRVWQRSESMTDPTWYDNMLHHSQQVLAHRRQMTSSAPIYTDHFMYPEEPSSLRERYYSVPDHVESLDYFTDTICTFSRPPLRFRTEPSGASHDDPSLTNIEMDDVTQDHYQDLDAQLSNHQLVASGLNDGEHSFSRQESTSTDVTSCKLPKFYREQDAQATYRGFFETLTDNMAGTSIATDGDTRHTGLRRTRPESDVLHPSRLPFKRRISVNDGDSDISPDAASNESDILDKGQASQNENRGLSSRCHHDVTFMSISTSPAQSRDGAR</sequence>
<proteinExistence type="predicted"/>
<keyword evidence="2" id="KW-0812">Transmembrane</keyword>
<accession>A0AAD9MSY2</accession>